<keyword evidence="8" id="KW-1133">Transmembrane helix</keyword>
<evidence type="ECO:0000256" key="5">
    <source>
        <dbReference type="ARBA" id="ARBA00023292"/>
    </source>
</evidence>
<keyword evidence="8" id="KW-0812">Transmembrane</keyword>
<dbReference type="InterPro" id="IPR002049">
    <property type="entry name" value="LE_dom"/>
</dbReference>
<keyword evidence="5 6" id="KW-0424">Laminin EGF-like domain</keyword>
<dbReference type="InterPro" id="IPR050440">
    <property type="entry name" value="Laminin/Netrin_ECM"/>
</dbReference>
<dbReference type="InterPro" id="IPR056863">
    <property type="entry name" value="LMN_ATRN_NET-like_EGF"/>
</dbReference>
<feature type="disulfide bond" evidence="6">
    <location>
        <begin position="215"/>
        <end position="224"/>
    </location>
</feature>
<protein>
    <submittedName>
        <fullName evidence="11">Multiple epidermal growth factor-like domains protein 9</fullName>
    </submittedName>
</protein>
<evidence type="ECO:0000256" key="8">
    <source>
        <dbReference type="SAM" id="Phobius"/>
    </source>
</evidence>
<evidence type="ECO:0000256" key="7">
    <source>
        <dbReference type="SAM" id="MobiDB-lite"/>
    </source>
</evidence>
<feature type="disulfide bond" evidence="6">
    <location>
        <begin position="323"/>
        <end position="337"/>
    </location>
</feature>
<keyword evidence="12" id="KW-1185">Reference proteome</keyword>
<dbReference type="EMBL" id="BAAFST010000004">
    <property type="protein sequence ID" value="GAB1288591.1"/>
    <property type="molecule type" value="Genomic_DNA"/>
</dbReference>
<feature type="disulfide bond" evidence="6">
    <location>
        <begin position="243"/>
        <end position="255"/>
    </location>
</feature>
<gene>
    <name evidence="11" type="ORF">APTSU1_000382100</name>
</gene>
<keyword evidence="1 9" id="KW-0732">Signal</keyword>
<evidence type="ECO:0000313" key="11">
    <source>
        <dbReference type="EMBL" id="GAB1288591.1"/>
    </source>
</evidence>
<evidence type="ECO:0000256" key="1">
    <source>
        <dbReference type="ARBA" id="ARBA00022729"/>
    </source>
</evidence>
<dbReference type="CDD" id="cd00055">
    <property type="entry name" value="EGF_Lam"/>
    <property type="match status" value="4"/>
</dbReference>
<evidence type="ECO:0000256" key="3">
    <source>
        <dbReference type="ARBA" id="ARBA00023157"/>
    </source>
</evidence>
<dbReference type="PROSITE" id="PS01248">
    <property type="entry name" value="EGF_LAM_1"/>
    <property type="match status" value="2"/>
</dbReference>
<evidence type="ECO:0000313" key="12">
    <source>
        <dbReference type="Proteomes" id="UP001623349"/>
    </source>
</evidence>
<evidence type="ECO:0000256" key="4">
    <source>
        <dbReference type="ARBA" id="ARBA00023180"/>
    </source>
</evidence>
<comment type="caution">
    <text evidence="6">Lacks conserved residue(s) required for the propagation of feature annotation.</text>
</comment>
<name>A0ABQ0ENH7_APOSI</name>
<feature type="chain" id="PRO_5045241348" evidence="9">
    <location>
        <begin position="27"/>
        <end position="593"/>
    </location>
</feature>
<comment type="caution">
    <text evidence="11">The sequence shown here is derived from an EMBL/GenBank/DDBJ whole genome shotgun (WGS) entry which is preliminary data.</text>
</comment>
<evidence type="ECO:0000259" key="10">
    <source>
        <dbReference type="PROSITE" id="PS50027"/>
    </source>
</evidence>
<sequence length="593" mass="62323">MRSLPSLGGLALLCCAAAAAASTASAGNVTGGGGAEGQVVPSPSPGLRDQASSPFPKAAASTAQAPRTGPPRATVRRTGTATPSAGSPEIIPLRTSAQPATTPFQLLDLSPAAPSEDGHTPTTESPPSTPAPTTLASTAGQPPTTSVVTTAQASSTPGTPTARSPDRSSNSSRVPPTAPVTEAPAPPPPEYMCNCSEVGSLDVKNCNQTTGQCYCHVGYQGLHCDTCKEGFYLNHTVGLCLPCHCSPHGAVSILCNRNILGIANAKWVSPAPCVTNANMDIMALVRQAVCLASATTGLIVVIFSQGACLNCQENSKGEHCEECKEGFYQSPDAAKQCHRCPCSAVTSTGNCTIESGELEPTCDQCKDGYTGQNCNKCENGYYNSDSICTRCECHGHVDPIKTPKICKPESGECINCLHNTTGFWCEKCLEGYVRDLQRNCIKQEVIVPTTEGSTILVSNASLTTSVPTPVINSTFAPTTLQTIFSVSSSENSTSALADVSWTQFNIIILTVIIIVVVLLMGFVGAVYMYREYQNRKLNAPFWTIELKEDNISFSSYHDSIPNADVSGLLEDDANEVAPNGQLTLTTPIHNYKA</sequence>
<keyword evidence="8" id="KW-0472">Membrane</keyword>
<feature type="domain" description="Laminin EGF-like" evidence="10">
    <location>
        <begin position="243"/>
        <end position="339"/>
    </location>
</feature>
<keyword evidence="2" id="KW-0677">Repeat</keyword>
<keyword evidence="3 6" id="KW-1015">Disulfide bond</keyword>
<dbReference type="Pfam" id="PF00053">
    <property type="entry name" value="EGF_laminin"/>
    <property type="match status" value="3"/>
</dbReference>
<keyword evidence="4" id="KW-0325">Glycoprotein</keyword>
<feature type="domain" description="Laminin EGF-like" evidence="10">
    <location>
        <begin position="391"/>
        <end position="442"/>
    </location>
</feature>
<feature type="compositionally biased region" description="Low complexity" evidence="7">
    <location>
        <begin position="120"/>
        <end position="157"/>
    </location>
</feature>
<feature type="signal peptide" evidence="9">
    <location>
        <begin position="1"/>
        <end position="26"/>
    </location>
</feature>
<reference evidence="11 12" key="1">
    <citation type="submission" date="2024-08" db="EMBL/GenBank/DDBJ databases">
        <title>The draft genome of Apodemus speciosus.</title>
        <authorList>
            <person name="Nabeshima K."/>
            <person name="Suzuki S."/>
            <person name="Onuma M."/>
        </authorList>
    </citation>
    <scope>NUCLEOTIDE SEQUENCE [LARGE SCALE GENOMIC DNA]</scope>
    <source>
        <strain evidence="11">IB14-021</strain>
    </source>
</reference>
<feature type="region of interest" description="Disordered" evidence="7">
    <location>
        <begin position="25"/>
        <end position="92"/>
    </location>
</feature>
<organism evidence="11 12">
    <name type="scientific">Apodemus speciosus</name>
    <name type="common">Large Japanese field mouse</name>
    <dbReference type="NCBI Taxonomy" id="105296"/>
    <lineage>
        <taxon>Eukaryota</taxon>
        <taxon>Metazoa</taxon>
        <taxon>Chordata</taxon>
        <taxon>Craniata</taxon>
        <taxon>Vertebrata</taxon>
        <taxon>Euteleostomi</taxon>
        <taxon>Mammalia</taxon>
        <taxon>Eutheria</taxon>
        <taxon>Euarchontoglires</taxon>
        <taxon>Glires</taxon>
        <taxon>Rodentia</taxon>
        <taxon>Myomorpha</taxon>
        <taxon>Muroidea</taxon>
        <taxon>Muridae</taxon>
        <taxon>Murinae</taxon>
        <taxon>Apodemus</taxon>
    </lineage>
</organism>
<evidence type="ECO:0000256" key="2">
    <source>
        <dbReference type="ARBA" id="ARBA00022737"/>
    </source>
</evidence>
<accession>A0ABQ0ENH7</accession>
<dbReference type="PANTHER" id="PTHR10574">
    <property type="entry name" value="NETRIN/LAMININ-RELATED"/>
    <property type="match status" value="1"/>
</dbReference>
<feature type="disulfide bond" evidence="6">
    <location>
        <begin position="311"/>
        <end position="320"/>
    </location>
</feature>
<dbReference type="Pfam" id="PF24973">
    <property type="entry name" value="EGF_LMN_ATRN"/>
    <property type="match status" value="1"/>
</dbReference>
<dbReference type="Proteomes" id="UP001623349">
    <property type="component" value="Unassembled WGS sequence"/>
</dbReference>
<dbReference type="PROSITE" id="PS50027">
    <property type="entry name" value="EGF_LAM_2"/>
    <property type="match status" value="4"/>
</dbReference>
<evidence type="ECO:0000256" key="6">
    <source>
        <dbReference type="PROSITE-ProRule" id="PRU00460"/>
    </source>
</evidence>
<feature type="disulfide bond" evidence="6">
    <location>
        <begin position="365"/>
        <end position="374"/>
    </location>
</feature>
<feature type="domain" description="Laminin EGF-like" evidence="10">
    <location>
        <begin position="340"/>
        <end position="390"/>
    </location>
</feature>
<feature type="compositionally biased region" description="Polar residues" evidence="7">
    <location>
        <begin position="158"/>
        <end position="173"/>
    </location>
</feature>
<feature type="region of interest" description="Disordered" evidence="7">
    <location>
        <begin position="108"/>
        <end position="186"/>
    </location>
</feature>
<dbReference type="SUPFAM" id="SSF57196">
    <property type="entry name" value="EGF/Laminin"/>
    <property type="match status" value="3"/>
</dbReference>
<feature type="domain" description="Laminin EGF-like" evidence="10">
    <location>
        <begin position="193"/>
        <end position="242"/>
    </location>
</feature>
<dbReference type="Gene3D" id="2.10.25.10">
    <property type="entry name" value="Laminin"/>
    <property type="match status" value="4"/>
</dbReference>
<dbReference type="SMART" id="SM00180">
    <property type="entry name" value="EGF_Lam"/>
    <property type="match status" value="4"/>
</dbReference>
<evidence type="ECO:0000256" key="9">
    <source>
        <dbReference type="SAM" id="SignalP"/>
    </source>
</evidence>
<feature type="disulfide bond" evidence="6">
    <location>
        <begin position="416"/>
        <end position="425"/>
    </location>
</feature>
<proteinExistence type="predicted"/>
<feature type="transmembrane region" description="Helical" evidence="8">
    <location>
        <begin position="506"/>
        <end position="529"/>
    </location>
</feature>
<dbReference type="PANTHER" id="PTHR10574:SF406">
    <property type="entry name" value="LAMININ SUBUNIT ALPHA 5"/>
    <property type="match status" value="1"/>
</dbReference>